<dbReference type="SUPFAM" id="SSF48097">
    <property type="entry name" value="Regulator of G-protein signaling, RGS"/>
    <property type="match status" value="1"/>
</dbReference>
<dbReference type="Gene3D" id="1.10.167.10">
    <property type="entry name" value="Regulator of G-protein Signalling 4, domain 2"/>
    <property type="match status" value="1"/>
</dbReference>
<evidence type="ECO:0000313" key="4">
    <source>
        <dbReference type="Proteomes" id="UP001301958"/>
    </source>
</evidence>
<name>A0AAN7H2E3_9PEZI</name>
<evidence type="ECO:0008006" key="5">
    <source>
        <dbReference type="Google" id="ProtNLM"/>
    </source>
</evidence>
<organism evidence="3 4">
    <name type="scientific">Podospora fimiseda</name>
    <dbReference type="NCBI Taxonomy" id="252190"/>
    <lineage>
        <taxon>Eukaryota</taxon>
        <taxon>Fungi</taxon>
        <taxon>Dikarya</taxon>
        <taxon>Ascomycota</taxon>
        <taxon>Pezizomycotina</taxon>
        <taxon>Sordariomycetes</taxon>
        <taxon>Sordariomycetidae</taxon>
        <taxon>Sordariales</taxon>
        <taxon>Podosporaceae</taxon>
        <taxon>Podospora</taxon>
    </lineage>
</organism>
<keyword evidence="2" id="KW-1133">Transmembrane helix</keyword>
<reference evidence="3" key="2">
    <citation type="submission" date="2023-05" db="EMBL/GenBank/DDBJ databases">
        <authorList>
            <consortium name="Lawrence Berkeley National Laboratory"/>
            <person name="Steindorff A."/>
            <person name="Hensen N."/>
            <person name="Bonometti L."/>
            <person name="Westerberg I."/>
            <person name="Brannstrom I.O."/>
            <person name="Guillou S."/>
            <person name="Cros-Aarteil S."/>
            <person name="Calhoun S."/>
            <person name="Haridas S."/>
            <person name="Kuo A."/>
            <person name="Mondo S."/>
            <person name="Pangilinan J."/>
            <person name="Riley R."/>
            <person name="Labutti K."/>
            <person name="Andreopoulos B."/>
            <person name="Lipzen A."/>
            <person name="Chen C."/>
            <person name="Yanf M."/>
            <person name="Daum C."/>
            <person name="Ng V."/>
            <person name="Clum A."/>
            <person name="Ohm R."/>
            <person name="Martin F."/>
            <person name="Silar P."/>
            <person name="Natvig D."/>
            <person name="Lalanne C."/>
            <person name="Gautier V."/>
            <person name="Ament-Velasquez S.L."/>
            <person name="Kruys A."/>
            <person name="Hutchinson M.I."/>
            <person name="Powell A.J."/>
            <person name="Barry K."/>
            <person name="Miller A.N."/>
            <person name="Grigoriev I.V."/>
            <person name="Debuchy R."/>
            <person name="Gladieux P."/>
            <person name="Thoren M.H."/>
            <person name="Johannesson H."/>
        </authorList>
    </citation>
    <scope>NUCLEOTIDE SEQUENCE</scope>
    <source>
        <strain evidence="3">CBS 990.96</strain>
    </source>
</reference>
<dbReference type="EMBL" id="MU865288">
    <property type="protein sequence ID" value="KAK4232246.1"/>
    <property type="molecule type" value="Genomic_DNA"/>
</dbReference>
<sequence>MPWTFVRSLVPDLLPLTYRRPVHVKKWTNASSDADSGDDSSEKGGNTPRSVKSTSSSNGIPAALSLDRIVQGGTCPPCTTRDMLNFMIYVERDAELLQFFLWFLDYQQRFFCEKALDVSLSQEWTQDMEDEAVLRFKKEQAEKARRGVVKKSDPITDIFAGTDFDKAGPSKARVRIQVGTTVSDPFSTPPPTPLETPDSQPDQPGQSSNAGSSVATSTTYRLKANQAFAAAGVKPPFSIQPFREELDRIISVYLMAGSPRQLNLSDRELKVTLQALAYTTHPSVLRLVVKSVEATLRQQSHPNFIRWTICNGNPLRVTFARSLGVGTILVSTLAAILLTLSRAPRGYRALPAIGWVIGIATLVAAYKGMCVVLHGLHHHHVRPWELFVVDENDAELDDIESGERRVRPFDPFGGSNSFETEPWVVRYQKRNVIRKIFDRQIWIKEPALRQIQDTIFVQSLLFSFICAGILTAIFVNVPGANLF</sequence>
<protein>
    <recommendedName>
        <fullName evidence="5">RGS domain-containing protein</fullName>
    </recommendedName>
</protein>
<keyword evidence="4" id="KW-1185">Reference proteome</keyword>
<dbReference type="PANTHER" id="PTHR39466">
    <property type="entry name" value="RGS DOMAIN-CONTAINING PROTEIN"/>
    <property type="match status" value="1"/>
</dbReference>
<evidence type="ECO:0000313" key="3">
    <source>
        <dbReference type="EMBL" id="KAK4232246.1"/>
    </source>
</evidence>
<dbReference type="PANTHER" id="PTHR39466:SF1">
    <property type="entry name" value="RGS DOMAIN-CONTAINING PROTEIN"/>
    <property type="match status" value="1"/>
</dbReference>
<accession>A0AAN7H2E3</accession>
<reference evidence="3" key="1">
    <citation type="journal article" date="2023" name="Mol. Phylogenet. Evol.">
        <title>Genome-scale phylogeny and comparative genomics of the fungal order Sordariales.</title>
        <authorList>
            <person name="Hensen N."/>
            <person name="Bonometti L."/>
            <person name="Westerberg I."/>
            <person name="Brannstrom I.O."/>
            <person name="Guillou S."/>
            <person name="Cros-Aarteil S."/>
            <person name="Calhoun S."/>
            <person name="Haridas S."/>
            <person name="Kuo A."/>
            <person name="Mondo S."/>
            <person name="Pangilinan J."/>
            <person name="Riley R."/>
            <person name="LaButti K."/>
            <person name="Andreopoulos B."/>
            <person name="Lipzen A."/>
            <person name="Chen C."/>
            <person name="Yan M."/>
            <person name="Daum C."/>
            <person name="Ng V."/>
            <person name="Clum A."/>
            <person name="Steindorff A."/>
            <person name="Ohm R.A."/>
            <person name="Martin F."/>
            <person name="Silar P."/>
            <person name="Natvig D.O."/>
            <person name="Lalanne C."/>
            <person name="Gautier V."/>
            <person name="Ament-Velasquez S.L."/>
            <person name="Kruys A."/>
            <person name="Hutchinson M.I."/>
            <person name="Powell A.J."/>
            <person name="Barry K."/>
            <person name="Miller A.N."/>
            <person name="Grigoriev I.V."/>
            <person name="Debuchy R."/>
            <person name="Gladieux P."/>
            <person name="Hiltunen Thoren M."/>
            <person name="Johannesson H."/>
        </authorList>
    </citation>
    <scope>NUCLEOTIDE SEQUENCE</scope>
    <source>
        <strain evidence="3">CBS 990.96</strain>
    </source>
</reference>
<dbReference type="InterPro" id="IPR036305">
    <property type="entry name" value="RGS_sf"/>
</dbReference>
<dbReference type="AlphaFoldDB" id="A0AAN7H2E3"/>
<feature type="compositionally biased region" description="Polar residues" evidence="1">
    <location>
        <begin position="197"/>
        <end position="216"/>
    </location>
</feature>
<evidence type="ECO:0000256" key="1">
    <source>
        <dbReference type="SAM" id="MobiDB-lite"/>
    </source>
</evidence>
<dbReference type="Proteomes" id="UP001301958">
    <property type="component" value="Unassembled WGS sequence"/>
</dbReference>
<comment type="caution">
    <text evidence="3">The sequence shown here is derived from an EMBL/GenBank/DDBJ whole genome shotgun (WGS) entry which is preliminary data.</text>
</comment>
<feature type="transmembrane region" description="Helical" evidence="2">
    <location>
        <begin position="352"/>
        <end position="376"/>
    </location>
</feature>
<feature type="transmembrane region" description="Helical" evidence="2">
    <location>
        <begin position="455"/>
        <end position="477"/>
    </location>
</feature>
<keyword evidence="2" id="KW-0812">Transmembrane</keyword>
<proteinExistence type="predicted"/>
<dbReference type="InterPro" id="IPR044926">
    <property type="entry name" value="RGS_subdomain_2"/>
</dbReference>
<feature type="transmembrane region" description="Helical" evidence="2">
    <location>
        <begin position="319"/>
        <end position="340"/>
    </location>
</feature>
<gene>
    <name evidence="3" type="ORF">QBC38DRAFT_352952</name>
</gene>
<feature type="region of interest" description="Disordered" evidence="1">
    <location>
        <begin position="29"/>
        <end position="59"/>
    </location>
</feature>
<evidence type="ECO:0000256" key="2">
    <source>
        <dbReference type="SAM" id="Phobius"/>
    </source>
</evidence>
<keyword evidence="2" id="KW-0472">Membrane</keyword>
<feature type="region of interest" description="Disordered" evidence="1">
    <location>
        <begin position="179"/>
        <end position="216"/>
    </location>
</feature>
<feature type="compositionally biased region" description="Polar residues" evidence="1">
    <location>
        <begin position="43"/>
        <end position="59"/>
    </location>
</feature>